<dbReference type="EMBL" id="JANRHA010000004">
    <property type="protein sequence ID" value="MDG3014457.1"/>
    <property type="molecule type" value="Genomic_DNA"/>
</dbReference>
<keyword evidence="2 5" id="KW-0067">ATP-binding</keyword>
<reference evidence="5" key="1">
    <citation type="submission" date="2022-08" db="EMBL/GenBank/DDBJ databases">
        <title>Genome analysis of Corynebacteriales strain.</title>
        <authorList>
            <person name="Lee S.D."/>
        </authorList>
    </citation>
    <scope>NUCLEOTIDE SEQUENCE</scope>
    <source>
        <strain evidence="5">D3-21</strain>
    </source>
</reference>
<dbReference type="NCBIfam" id="NF000355">
    <property type="entry name" value="ribo_prot_ABC_F"/>
    <property type="match status" value="1"/>
</dbReference>
<feature type="coiled-coil region" evidence="3">
    <location>
        <begin position="89"/>
        <end position="116"/>
    </location>
</feature>
<dbReference type="PANTHER" id="PTHR42855">
    <property type="entry name" value="ABC TRANSPORTER ATP-BINDING SUBUNIT"/>
    <property type="match status" value="1"/>
</dbReference>
<evidence type="ECO:0000313" key="6">
    <source>
        <dbReference type="Proteomes" id="UP001152755"/>
    </source>
</evidence>
<evidence type="ECO:0000256" key="1">
    <source>
        <dbReference type="ARBA" id="ARBA00022741"/>
    </source>
</evidence>
<dbReference type="Pfam" id="PF00005">
    <property type="entry name" value="ABC_tran"/>
    <property type="match status" value="2"/>
</dbReference>
<evidence type="ECO:0000256" key="3">
    <source>
        <dbReference type="SAM" id="Coils"/>
    </source>
</evidence>
<dbReference type="GO" id="GO:0005524">
    <property type="term" value="F:ATP binding"/>
    <property type="evidence" value="ECO:0007669"/>
    <property type="project" value="UniProtKB-KW"/>
</dbReference>
<dbReference type="InterPro" id="IPR027417">
    <property type="entry name" value="P-loop_NTPase"/>
</dbReference>
<protein>
    <submittedName>
        <fullName evidence="5">ATP-binding cassette domain-containing protein</fullName>
    </submittedName>
</protein>
<feature type="domain" description="ABC transporter" evidence="4">
    <location>
        <begin position="6"/>
        <end position="261"/>
    </location>
</feature>
<name>A0A9X4M163_9ACTN</name>
<dbReference type="RefSeq" id="WP_332519609.1">
    <property type="nucleotide sequence ID" value="NZ_JANRHA010000004.1"/>
</dbReference>
<gene>
    <name evidence="5" type="ORF">NVS88_07790</name>
</gene>
<dbReference type="InterPro" id="IPR003593">
    <property type="entry name" value="AAA+_ATPase"/>
</dbReference>
<feature type="domain" description="ABC transporter" evidence="4">
    <location>
        <begin position="337"/>
        <end position="532"/>
    </location>
</feature>
<dbReference type="AlphaFoldDB" id="A0A9X4M163"/>
<dbReference type="PROSITE" id="PS00211">
    <property type="entry name" value="ABC_TRANSPORTER_1"/>
    <property type="match status" value="2"/>
</dbReference>
<dbReference type="InterPro" id="IPR017871">
    <property type="entry name" value="ABC_transporter-like_CS"/>
</dbReference>
<dbReference type="PANTHER" id="PTHR42855:SF2">
    <property type="entry name" value="DRUG RESISTANCE ABC TRANSPORTER,ATP-BINDING PROTEIN"/>
    <property type="match status" value="1"/>
</dbReference>
<dbReference type="SMART" id="SM00382">
    <property type="entry name" value="AAA"/>
    <property type="match status" value="2"/>
</dbReference>
<evidence type="ECO:0000256" key="2">
    <source>
        <dbReference type="ARBA" id="ARBA00022840"/>
    </source>
</evidence>
<keyword evidence="1" id="KW-0547">Nucleotide-binding</keyword>
<dbReference type="GO" id="GO:0016887">
    <property type="term" value="F:ATP hydrolysis activity"/>
    <property type="evidence" value="ECO:0007669"/>
    <property type="project" value="InterPro"/>
</dbReference>
<dbReference type="PROSITE" id="PS50893">
    <property type="entry name" value="ABC_TRANSPORTER_2"/>
    <property type="match status" value="2"/>
</dbReference>
<evidence type="ECO:0000259" key="4">
    <source>
        <dbReference type="PROSITE" id="PS50893"/>
    </source>
</evidence>
<dbReference type="InterPro" id="IPR003439">
    <property type="entry name" value="ABC_transporter-like_ATP-bd"/>
</dbReference>
<keyword evidence="6" id="KW-1185">Reference proteome</keyword>
<organism evidence="5 6">
    <name type="scientific">Speluncibacter jeojiensis</name>
    <dbReference type="NCBI Taxonomy" id="2710754"/>
    <lineage>
        <taxon>Bacteria</taxon>
        <taxon>Bacillati</taxon>
        <taxon>Actinomycetota</taxon>
        <taxon>Actinomycetes</taxon>
        <taxon>Mycobacteriales</taxon>
        <taxon>Speluncibacteraceae</taxon>
        <taxon>Speluncibacter</taxon>
    </lineage>
</organism>
<dbReference type="Gene3D" id="3.40.50.300">
    <property type="entry name" value="P-loop containing nucleotide triphosphate hydrolases"/>
    <property type="match status" value="2"/>
</dbReference>
<comment type="caution">
    <text evidence="5">The sequence shown here is derived from an EMBL/GenBank/DDBJ whole genome shotgun (WGS) entry which is preliminary data.</text>
</comment>
<dbReference type="SUPFAM" id="SSF52540">
    <property type="entry name" value="P-loop containing nucleoside triphosphate hydrolases"/>
    <property type="match status" value="2"/>
</dbReference>
<dbReference type="FunFam" id="3.40.50.300:FF:000011">
    <property type="entry name" value="Putative ABC transporter ATP-binding component"/>
    <property type="match status" value="1"/>
</dbReference>
<accession>A0A9X4M163</accession>
<proteinExistence type="predicted"/>
<dbReference type="Proteomes" id="UP001152755">
    <property type="component" value="Unassembled WGS sequence"/>
</dbReference>
<dbReference type="InterPro" id="IPR051309">
    <property type="entry name" value="ABCF_ATPase"/>
</dbReference>
<sequence>MSVPQLSLRAVSKRFGDLLVFDHLDLTIAPGTGVGIVGDNGAGKSTLLALLAGVLRPDAGEVRVEVPGGVAYAAQSLDLPEEATVADAIDHVLDHLRTLEGRLRELEARIQHADDSELTGLFDRYSCLTALFESMDGHTADERVSAGLHALGLADLDRSRRLTTLSGGQCARVALAASLASNAELLLLDEPTNDLDDAAVGWLENRLLAHRGTVVVVTHDRVFLDRLTSVIVEVADRGVRRYGRGYAGYLKAKAAERRQALADYEHWRSELDRSRHLVDTNASRLHAIPRKREKAGFGHGAFRARGRDHGAVGRIRNAKERIQRLTADPVAPPSDPLRFTHVPVTDQASGSEQVRLRDVRVESRLELPRLDIEPGGRLLVTGPNGSGKTTLLDVIAGETTPDEGEVSVPARVGYLRQSAPPRASSTTPAAVFAAERSLYLDDAAERLLELGLFRADDLRRPLGDLSYGQQRRLDLALLATSGAGLLLLDEPTNHLSPALVEDLEDALDAYTGAVVLVTHDRRLRSRFRGRRLAL</sequence>
<keyword evidence="3" id="KW-0175">Coiled coil</keyword>
<evidence type="ECO:0000313" key="5">
    <source>
        <dbReference type="EMBL" id="MDG3014457.1"/>
    </source>
</evidence>